<proteinExistence type="inferred from homology"/>
<reference evidence="3" key="1">
    <citation type="journal article" date="2021" name="Open Biol.">
        <title>Shared evolutionary footprints suggest mitochondrial oxidative damage underlies multiple complex I losses in fungi.</title>
        <authorList>
            <person name="Schikora-Tamarit M.A."/>
            <person name="Marcet-Houben M."/>
            <person name="Nosek J."/>
            <person name="Gabaldon T."/>
        </authorList>
    </citation>
    <scope>NUCLEOTIDE SEQUENCE</scope>
    <source>
        <strain evidence="3">CBS6075</strain>
    </source>
</reference>
<dbReference type="GO" id="GO:0005737">
    <property type="term" value="C:cytoplasm"/>
    <property type="evidence" value="ECO:0007669"/>
    <property type="project" value="TreeGrafter"/>
</dbReference>
<protein>
    <recommendedName>
        <fullName evidence="2">UDENN domain-containing protein</fullName>
    </recommendedName>
</protein>
<dbReference type="Pfam" id="PF09794">
    <property type="entry name" value="Avl9"/>
    <property type="match status" value="1"/>
</dbReference>
<dbReference type="PROSITE" id="PS50211">
    <property type="entry name" value="DENN"/>
    <property type="match status" value="1"/>
</dbReference>
<evidence type="ECO:0000313" key="3">
    <source>
        <dbReference type="EMBL" id="KAH3668363.1"/>
    </source>
</evidence>
<dbReference type="RefSeq" id="XP_046062777.1">
    <property type="nucleotide sequence ID" value="XM_046202952.1"/>
</dbReference>
<dbReference type="InterPro" id="IPR043153">
    <property type="entry name" value="DENN_C"/>
</dbReference>
<evidence type="ECO:0000256" key="1">
    <source>
        <dbReference type="ARBA" id="ARBA00038178"/>
    </source>
</evidence>
<organism evidence="3 4">
    <name type="scientific">Ogataea philodendri</name>
    <dbReference type="NCBI Taxonomy" id="1378263"/>
    <lineage>
        <taxon>Eukaryota</taxon>
        <taxon>Fungi</taxon>
        <taxon>Dikarya</taxon>
        <taxon>Ascomycota</taxon>
        <taxon>Saccharomycotina</taxon>
        <taxon>Pichiomycetes</taxon>
        <taxon>Pichiales</taxon>
        <taxon>Pichiaceae</taxon>
        <taxon>Ogataea</taxon>
    </lineage>
</organism>
<evidence type="ECO:0000259" key="2">
    <source>
        <dbReference type="PROSITE" id="PS50211"/>
    </source>
</evidence>
<dbReference type="GeneID" id="70234084"/>
<name>A0A9P8P9V6_9ASCO</name>
<dbReference type="OrthoDB" id="26278at2759"/>
<dbReference type="InterPro" id="IPR018307">
    <property type="entry name" value="ABL9/DENND6_dom"/>
</dbReference>
<gene>
    <name evidence="3" type="ORF">OGAPHI_002117</name>
</gene>
<dbReference type="AlphaFoldDB" id="A0A9P8P9V6"/>
<feature type="domain" description="UDENN" evidence="2">
    <location>
        <begin position="34"/>
        <end position="536"/>
    </location>
</feature>
<sequence length="549" mass="62204">MSSDTENPWVDSAPVASSSSSLEVAKPDPASFVIGLCIVDFDHVKGPEIEYWLDDKTNEYNQASMAAKFSKIWPQLPFQGLPDGAHLFDETFTNFTLVYDEKLQTCPPLPAEQTSSETNLITLFGCACVRQLNSNELQDGADFKRSVIQKSVVLITRYPIPIQLKEKLSIITTSYFNQHDFHDKSIIKALYDNLAIVYNSHGFEVEDDDLYDTVVNPASTKIIKESDFYTGLNLKELVTMFKRNLLVIFKGVLLEQRILVYSKNLNRLSNFQYSLLSLIPNLLLSLSDSGTPLTGLEAGSIEKPTSLRSSDRHSMLAFMGLPLQIFSKGGFFQPYLTLQQMDYLTNPNTKWYLVGCSNDIILDQKSRLADLVVNLDDSSVEIVDASLKDKLALSATDRRFIDSLSEEVLATDDTTVNLANSPMDSQSYRGGDDFIRYNFEDYLIGMLSCLKYDSFRKTSKLENLHQLSSFTNEVEYFGNSFVAAFKATNAYRIFDRGTDDELFNFFEPKHVGSGMERTNVLKSFFNKIKEDDRRYLPGIFNFRRTDKTS</sequence>
<evidence type="ECO:0000313" key="4">
    <source>
        <dbReference type="Proteomes" id="UP000769157"/>
    </source>
</evidence>
<dbReference type="Gene3D" id="3.40.50.11500">
    <property type="match status" value="1"/>
</dbReference>
<dbReference type="EMBL" id="JAEUBE010000158">
    <property type="protein sequence ID" value="KAH3668363.1"/>
    <property type="molecule type" value="Genomic_DNA"/>
</dbReference>
<dbReference type="InterPro" id="IPR051731">
    <property type="entry name" value="DENND11/AVL9_GEFs"/>
</dbReference>
<keyword evidence="4" id="KW-1185">Reference proteome</keyword>
<dbReference type="InterPro" id="IPR037516">
    <property type="entry name" value="Tripartite_DENN"/>
</dbReference>
<accession>A0A9P8P9V6</accession>
<dbReference type="PANTHER" id="PTHR31017:SF1">
    <property type="entry name" value="LATE SECRETORY PATHWAY PROTEIN AVL9 HOMOLOG"/>
    <property type="match status" value="1"/>
</dbReference>
<comment type="similarity">
    <text evidence="1">Belongs to the AVL9 family.</text>
</comment>
<comment type="caution">
    <text evidence="3">The sequence shown here is derived from an EMBL/GenBank/DDBJ whole genome shotgun (WGS) entry which is preliminary data.</text>
</comment>
<reference evidence="3" key="2">
    <citation type="submission" date="2021-01" db="EMBL/GenBank/DDBJ databases">
        <authorList>
            <person name="Schikora-Tamarit M.A."/>
        </authorList>
    </citation>
    <scope>NUCLEOTIDE SEQUENCE</scope>
    <source>
        <strain evidence="3">CBS6075</strain>
    </source>
</reference>
<dbReference type="Proteomes" id="UP000769157">
    <property type="component" value="Unassembled WGS sequence"/>
</dbReference>
<dbReference type="PANTHER" id="PTHR31017">
    <property type="entry name" value="LATE SECRETORY PATHWAY PROTEIN AVL9-RELATED"/>
    <property type="match status" value="1"/>
</dbReference>